<dbReference type="InterPro" id="IPR011989">
    <property type="entry name" value="ARM-like"/>
</dbReference>
<accession>A0A7Z1DRP7</accession>
<feature type="transmembrane region" description="Helical" evidence="1">
    <location>
        <begin position="31"/>
        <end position="53"/>
    </location>
</feature>
<sequence>MSNYWLIPFGLAAEAGGVSLLLTSSQTMEAVATYAVLHALACSAFTLVLLVFMPQRYRTMRFLPGLFLFCLQFAIPVIGSIGVFSGVLLALYLPRLERDVPWQIVEAPELPYKPLDLDSMVTYTEGGLRQVLREAKDPDKRLKALLATRQMAGPEPVDLLRSALKDPADDVRLLAYSMLEQREKSLVSEASELQAQLKNKTSDKHQERAMRRLGQIWWEMVYLGLAQGGLRHYYLEQAREVLVTLVGKYDRHQDWRLLGRIELEMDNPVQAGEAFEVALENGCSPESVYPYLAEVAFLARDFSRVRYLLARCPQGRSHPSLVPLFDSWLS</sequence>
<keyword evidence="1" id="KW-1133">Transmembrane helix</keyword>
<comment type="caution">
    <text evidence="2">The sequence shown here is derived from an EMBL/GenBank/DDBJ whole genome shotgun (WGS) entry which is preliminary data.</text>
</comment>
<evidence type="ECO:0000256" key="1">
    <source>
        <dbReference type="SAM" id="Phobius"/>
    </source>
</evidence>
<protein>
    <submittedName>
        <fullName evidence="2">Polysaccharide biosynthesis protein</fullName>
    </submittedName>
</protein>
<dbReference type="EMBL" id="NEFY01000025">
    <property type="protein sequence ID" value="OZC34783.1"/>
    <property type="molecule type" value="Genomic_DNA"/>
</dbReference>
<dbReference type="Gene3D" id="1.25.10.10">
    <property type="entry name" value="Leucine-rich Repeat Variant"/>
    <property type="match status" value="1"/>
</dbReference>
<dbReference type="RefSeq" id="WP_094626016.1">
    <property type="nucleotide sequence ID" value="NZ_NEFY01000025.1"/>
</dbReference>
<organism evidence="2 3">
    <name type="scientific">Marinobacter vinifirmus</name>
    <dbReference type="NCBI Taxonomy" id="355591"/>
    <lineage>
        <taxon>Bacteria</taxon>
        <taxon>Pseudomonadati</taxon>
        <taxon>Pseudomonadota</taxon>
        <taxon>Gammaproteobacteria</taxon>
        <taxon>Pseudomonadales</taxon>
        <taxon>Marinobacteraceae</taxon>
        <taxon>Marinobacter</taxon>
    </lineage>
</organism>
<keyword evidence="3" id="KW-1185">Reference proteome</keyword>
<keyword evidence="1" id="KW-0812">Transmembrane</keyword>
<dbReference type="SUPFAM" id="SSF48371">
    <property type="entry name" value="ARM repeat"/>
    <property type="match status" value="1"/>
</dbReference>
<reference evidence="2 3" key="1">
    <citation type="submission" date="2017-06" db="EMBL/GenBank/DDBJ databases">
        <title>Draft genome sequence of the halophilic bacterium Marinobacter vinifirmus FB1.</title>
        <authorList>
            <person name="Stepanov V.G."/>
            <person name="Roberts D.J."/>
            <person name="Fox G.E."/>
        </authorList>
    </citation>
    <scope>NUCLEOTIDE SEQUENCE [LARGE SCALE GENOMIC DNA]</scope>
    <source>
        <strain evidence="2 3">FB1</strain>
    </source>
</reference>
<dbReference type="Proteomes" id="UP000216984">
    <property type="component" value="Unassembled WGS sequence"/>
</dbReference>
<dbReference type="InterPro" id="IPR016024">
    <property type="entry name" value="ARM-type_fold"/>
</dbReference>
<feature type="transmembrane region" description="Helical" evidence="1">
    <location>
        <begin position="65"/>
        <end position="93"/>
    </location>
</feature>
<evidence type="ECO:0000313" key="3">
    <source>
        <dbReference type="Proteomes" id="UP000216984"/>
    </source>
</evidence>
<evidence type="ECO:0000313" key="2">
    <source>
        <dbReference type="EMBL" id="OZC34783.1"/>
    </source>
</evidence>
<keyword evidence="1" id="KW-0472">Membrane</keyword>
<dbReference type="AlphaFoldDB" id="A0A7Z1DRP7"/>
<proteinExistence type="predicted"/>
<gene>
    <name evidence="2" type="ORF">B9Q17_10155</name>
</gene>
<name>A0A7Z1DRP7_9GAMM</name>